<sequence>MGRTKPRVSSEYVVGLTDGEGCFYVNVGESPRYRSGVRIQMHFHIKMQEKDHQLLEKVKNTIGCGAVYFQKEQRANHAQCYRYTVSAQSDIINIIIPFFKQHPLQSYSKNYSFRVFCKIAQLVKSKAHFSKAGISKIRILKSKMNQKTLGLA</sequence>
<evidence type="ECO:0000259" key="1">
    <source>
        <dbReference type="Pfam" id="PF00961"/>
    </source>
</evidence>
<dbReference type="PANTHER" id="PTHR36181:SF2">
    <property type="entry name" value="INTRON-ENCODED ENDONUCLEASE AI3-RELATED"/>
    <property type="match status" value="1"/>
</dbReference>
<dbReference type="AlphaFoldDB" id="A0A1F6Y804"/>
<organism evidence="2 3">
    <name type="scientific">Candidatus Nomurabacteria bacterium RIFCSPLOWO2_12_FULL_44_11</name>
    <dbReference type="NCBI Taxonomy" id="1801796"/>
    <lineage>
        <taxon>Bacteria</taxon>
        <taxon>Candidatus Nomuraibacteriota</taxon>
    </lineage>
</organism>
<proteinExistence type="predicted"/>
<dbReference type="Pfam" id="PF00961">
    <property type="entry name" value="LAGLIDADG_1"/>
    <property type="match status" value="1"/>
</dbReference>
<protein>
    <recommendedName>
        <fullName evidence="1">Homing endonuclease LAGLIDADG domain-containing protein</fullName>
    </recommendedName>
</protein>
<dbReference type="InterPro" id="IPR004860">
    <property type="entry name" value="LAGLIDADG_dom"/>
</dbReference>
<gene>
    <name evidence="2" type="ORF">A3G53_01255</name>
</gene>
<evidence type="ECO:0000313" key="3">
    <source>
        <dbReference type="Proteomes" id="UP000178645"/>
    </source>
</evidence>
<name>A0A1F6Y804_9BACT</name>
<feature type="domain" description="Homing endonuclease LAGLIDADG" evidence="1">
    <location>
        <begin position="14"/>
        <end position="119"/>
    </location>
</feature>
<evidence type="ECO:0000313" key="2">
    <source>
        <dbReference type="EMBL" id="OGJ02500.1"/>
    </source>
</evidence>
<dbReference type="InterPro" id="IPR051289">
    <property type="entry name" value="LAGLIDADG_Endonuclease"/>
</dbReference>
<accession>A0A1F6Y804</accession>
<dbReference type="EMBL" id="MFVU01000001">
    <property type="protein sequence ID" value="OGJ02500.1"/>
    <property type="molecule type" value="Genomic_DNA"/>
</dbReference>
<dbReference type="GO" id="GO:0004519">
    <property type="term" value="F:endonuclease activity"/>
    <property type="evidence" value="ECO:0007669"/>
    <property type="project" value="InterPro"/>
</dbReference>
<comment type="caution">
    <text evidence="2">The sequence shown here is derived from an EMBL/GenBank/DDBJ whole genome shotgun (WGS) entry which is preliminary data.</text>
</comment>
<dbReference type="Gene3D" id="3.10.28.10">
    <property type="entry name" value="Homing endonucleases"/>
    <property type="match status" value="1"/>
</dbReference>
<dbReference type="SUPFAM" id="SSF55608">
    <property type="entry name" value="Homing endonucleases"/>
    <property type="match status" value="1"/>
</dbReference>
<dbReference type="PANTHER" id="PTHR36181">
    <property type="entry name" value="INTRON-ENCODED ENDONUCLEASE AI3-RELATED"/>
    <property type="match status" value="1"/>
</dbReference>
<reference evidence="2 3" key="1">
    <citation type="journal article" date="2016" name="Nat. Commun.">
        <title>Thousands of microbial genomes shed light on interconnected biogeochemical processes in an aquifer system.</title>
        <authorList>
            <person name="Anantharaman K."/>
            <person name="Brown C.T."/>
            <person name="Hug L.A."/>
            <person name="Sharon I."/>
            <person name="Castelle C.J."/>
            <person name="Probst A.J."/>
            <person name="Thomas B.C."/>
            <person name="Singh A."/>
            <person name="Wilkins M.J."/>
            <person name="Karaoz U."/>
            <person name="Brodie E.L."/>
            <person name="Williams K.H."/>
            <person name="Hubbard S.S."/>
            <person name="Banfield J.F."/>
        </authorList>
    </citation>
    <scope>NUCLEOTIDE SEQUENCE [LARGE SCALE GENOMIC DNA]</scope>
</reference>
<dbReference type="Proteomes" id="UP000178645">
    <property type="component" value="Unassembled WGS sequence"/>
</dbReference>
<dbReference type="InterPro" id="IPR027434">
    <property type="entry name" value="Homing_endonucl"/>
</dbReference>